<keyword evidence="1 2" id="KW-0963">Cytoplasm</keyword>
<dbReference type="PANTHER" id="PTHR37300:SF1">
    <property type="entry name" value="UPF0291 PROTEIN YNZC"/>
    <property type="match status" value="1"/>
</dbReference>
<dbReference type="Pfam" id="PF05979">
    <property type="entry name" value="DUF896"/>
    <property type="match status" value="1"/>
</dbReference>
<comment type="subcellular location">
    <subcellularLocation>
        <location evidence="2">Cytoplasm</location>
    </subcellularLocation>
</comment>
<evidence type="ECO:0000313" key="4">
    <source>
        <dbReference type="Proteomes" id="UP000670947"/>
    </source>
</evidence>
<comment type="similarity">
    <text evidence="2">Belongs to the UPF0291 family.</text>
</comment>
<dbReference type="InterPro" id="IPR009242">
    <property type="entry name" value="DUF896"/>
</dbReference>
<evidence type="ECO:0000256" key="1">
    <source>
        <dbReference type="ARBA" id="ARBA00022490"/>
    </source>
</evidence>
<name>A0ABS3W5V9_9BACL</name>
<dbReference type="RefSeq" id="WP_208846682.1">
    <property type="nucleotide sequence ID" value="NZ_JAGGDJ010000002.1"/>
</dbReference>
<dbReference type="HAMAP" id="MF_01103">
    <property type="entry name" value="UPF0291"/>
    <property type="match status" value="1"/>
</dbReference>
<keyword evidence="4" id="KW-1185">Reference proteome</keyword>
<protein>
    <recommendedName>
        <fullName evidence="2">UPF0291 protein I8J29_05685</fullName>
    </recommendedName>
</protein>
<evidence type="ECO:0000313" key="3">
    <source>
        <dbReference type="EMBL" id="MBO7743678.1"/>
    </source>
</evidence>
<dbReference type="PANTHER" id="PTHR37300">
    <property type="entry name" value="UPF0291 PROTEIN CBO2609/CLC_2481"/>
    <property type="match status" value="1"/>
</dbReference>
<dbReference type="Gene3D" id="1.10.287.540">
    <property type="entry name" value="Helix hairpin bin"/>
    <property type="match status" value="1"/>
</dbReference>
<accession>A0ABS3W5V9</accession>
<reference evidence="3 4" key="1">
    <citation type="submission" date="2021-03" db="EMBL/GenBank/DDBJ databases">
        <title>Paenibacillus artemisicola MWE-103 whole genome sequence.</title>
        <authorList>
            <person name="Ham Y.J."/>
        </authorList>
    </citation>
    <scope>NUCLEOTIDE SEQUENCE [LARGE SCALE GENOMIC DNA]</scope>
    <source>
        <strain evidence="3 4">MWE-103</strain>
    </source>
</reference>
<sequence length="73" mass="8591">MRSLLQRINELSRMETMNGLSEMEKTEQAALRQQYLQQFRGSINSILMNVTIYDPNGVDVTPERLKREQGRFE</sequence>
<dbReference type="Proteomes" id="UP000670947">
    <property type="component" value="Unassembled WGS sequence"/>
</dbReference>
<evidence type="ECO:0000256" key="2">
    <source>
        <dbReference type="HAMAP-Rule" id="MF_01103"/>
    </source>
</evidence>
<comment type="caution">
    <text evidence="3">The sequence shown here is derived from an EMBL/GenBank/DDBJ whole genome shotgun (WGS) entry which is preliminary data.</text>
</comment>
<gene>
    <name evidence="3" type="ORF">I8J29_05685</name>
</gene>
<dbReference type="SUPFAM" id="SSF158221">
    <property type="entry name" value="YnzC-like"/>
    <property type="match status" value="1"/>
</dbReference>
<dbReference type="EMBL" id="JAGGDJ010000002">
    <property type="protein sequence ID" value="MBO7743678.1"/>
    <property type="molecule type" value="Genomic_DNA"/>
</dbReference>
<organism evidence="3 4">
    <name type="scientific">Paenibacillus artemisiicola</name>
    <dbReference type="NCBI Taxonomy" id="1172618"/>
    <lineage>
        <taxon>Bacteria</taxon>
        <taxon>Bacillati</taxon>
        <taxon>Bacillota</taxon>
        <taxon>Bacilli</taxon>
        <taxon>Bacillales</taxon>
        <taxon>Paenibacillaceae</taxon>
        <taxon>Paenibacillus</taxon>
    </lineage>
</organism>
<proteinExistence type="inferred from homology"/>